<gene>
    <name evidence="2" type="ORF">DGYR_LOCUS12432</name>
</gene>
<organism evidence="2 3">
    <name type="scientific">Dimorphilus gyrociliatus</name>
    <dbReference type="NCBI Taxonomy" id="2664684"/>
    <lineage>
        <taxon>Eukaryota</taxon>
        <taxon>Metazoa</taxon>
        <taxon>Spiralia</taxon>
        <taxon>Lophotrochozoa</taxon>
        <taxon>Annelida</taxon>
        <taxon>Polychaeta</taxon>
        <taxon>Polychaeta incertae sedis</taxon>
        <taxon>Dinophilidae</taxon>
        <taxon>Dimorphilus</taxon>
    </lineage>
</organism>
<dbReference type="PANTHER" id="PTHR17604:SF7">
    <property type="entry name" value="TONDU-DOMAIN-CONTAINING GROWTH INHIBITOR, ISOFORM A"/>
    <property type="match status" value="1"/>
</dbReference>
<dbReference type="EMBL" id="CAJFCJ010000024">
    <property type="protein sequence ID" value="CAD5124966.1"/>
    <property type="molecule type" value="Genomic_DNA"/>
</dbReference>
<evidence type="ECO:0000256" key="1">
    <source>
        <dbReference type="SAM" id="MobiDB-lite"/>
    </source>
</evidence>
<evidence type="ECO:0000313" key="2">
    <source>
        <dbReference type="EMBL" id="CAD5124966.1"/>
    </source>
</evidence>
<name>A0A7I8W9Z5_9ANNE</name>
<feature type="compositionally biased region" description="Basic and acidic residues" evidence="1">
    <location>
        <begin position="48"/>
        <end position="60"/>
    </location>
</feature>
<dbReference type="OrthoDB" id="10040691at2759"/>
<dbReference type="SMART" id="SM00711">
    <property type="entry name" value="TDU"/>
    <property type="match status" value="3"/>
</dbReference>
<comment type="caution">
    <text evidence="2">The sequence shown here is derived from an EMBL/GenBank/DDBJ whole genome shotgun (WGS) entry which is preliminary data.</text>
</comment>
<evidence type="ECO:0000313" key="3">
    <source>
        <dbReference type="Proteomes" id="UP000549394"/>
    </source>
</evidence>
<keyword evidence="3" id="KW-1185">Reference proteome</keyword>
<sequence length="201" mass="22730">MEESPLHVLSRAASLVERTSSDIEKRLSNSERDEMIRYKRAKLERERARELENDKVKKCAETQTSPPSYEAAVSSLTHRAPPAHASPFPTPNYEEAPLNLSMKKPVIISTPIPDSTKNTGHLDSEIDEHFRKSLGASYDQFRPSKKVEETEKASEDVDDHFARSLGNKWREEQTGDVDEHFARALGGATWKKIKQQKTVAS</sequence>
<dbReference type="PANTHER" id="PTHR17604">
    <property type="entry name" value="TRANSCRIPTION COFACTOR VESTIGIAL-LIKE PROTEIN 4"/>
    <property type="match status" value="1"/>
</dbReference>
<dbReference type="AlphaFoldDB" id="A0A7I8W9Z5"/>
<accession>A0A7I8W9Z5</accession>
<feature type="region of interest" description="Disordered" evidence="1">
    <location>
        <begin position="48"/>
        <end position="96"/>
    </location>
</feature>
<dbReference type="InterPro" id="IPR028184">
    <property type="entry name" value="VGLL4"/>
</dbReference>
<dbReference type="GO" id="GO:0001223">
    <property type="term" value="F:transcription coactivator binding"/>
    <property type="evidence" value="ECO:0007669"/>
    <property type="project" value="TreeGrafter"/>
</dbReference>
<dbReference type="Proteomes" id="UP000549394">
    <property type="component" value="Unassembled WGS sequence"/>
</dbReference>
<protein>
    <submittedName>
        <fullName evidence="2">DgyrCDS13209</fullName>
    </submittedName>
</protein>
<reference evidence="2 3" key="1">
    <citation type="submission" date="2020-08" db="EMBL/GenBank/DDBJ databases">
        <authorList>
            <person name="Hejnol A."/>
        </authorList>
    </citation>
    <scope>NUCLEOTIDE SEQUENCE [LARGE SCALE GENOMIC DNA]</scope>
</reference>
<dbReference type="GO" id="GO:0045892">
    <property type="term" value="P:negative regulation of DNA-templated transcription"/>
    <property type="evidence" value="ECO:0007669"/>
    <property type="project" value="TreeGrafter"/>
</dbReference>
<proteinExistence type="predicted"/>
<dbReference type="InterPro" id="IPR006627">
    <property type="entry name" value="TDU_repeat"/>
</dbReference>